<dbReference type="Gene3D" id="3.20.20.120">
    <property type="entry name" value="Enolase-like C-terminal domain"/>
    <property type="match status" value="1"/>
</dbReference>
<accession>Q01RM2</accession>
<dbReference type="InterPro" id="IPR029017">
    <property type="entry name" value="Enolase-like_N"/>
</dbReference>
<dbReference type="EC" id="4.2.1.6" evidence="5"/>
<evidence type="ECO:0000313" key="5">
    <source>
        <dbReference type="EMBL" id="ABJ87698.1"/>
    </source>
</evidence>
<dbReference type="SFLD" id="SFLDG00179">
    <property type="entry name" value="mandelate_racemase"/>
    <property type="match status" value="1"/>
</dbReference>
<dbReference type="eggNOG" id="COG4948">
    <property type="taxonomic scope" value="Bacteria"/>
</dbReference>
<dbReference type="GO" id="GO:0034194">
    <property type="term" value="P:D-galactonate catabolic process"/>
    <property type="evidence" value="ECO:0007669"/>
    <property type="project" value="InterPro"/>
</dbReference>
<dbReference type="InterPro" id="IPR013341">
    <property type="entry name" value="Mandelate_racemase_N_dom"/>
</dbReference>
<evidence type="ECO:0000256" key="3">
    <source>
        <dbReference type="ARBA" id="ARBA00023239"/>
    </source>
</evidence>
<proteinExistence type="predicted"/>
<dbReference type="InterPro" id="IPR023592">
    <property type="entry name" value="Galactonate_deHydtase"/>
</dbReference>
<reference evidence="5" key="1">
    <citation type="submission" date="2006-10" db="EMBL/GenBank/DDBJ databases">
        <title>Complete sequence of Solibacter usitatus Ellin6076.</title>
        <authorList>
            <consortium name="US DOE Joint Genome Institute"/>
            <person name="Copeland A."/>
            <person name="Lucas S."/>
            <person name="Lapidus A."/>
            <person name="Barry K."/>
            <person name="Detter J.C."/>
            <person name="Glavina del Rio T."/>
            <person name="Hammon N."/>
            <person name="Israni S."/>
            <person name="Dalin E."/>
            <person name="Tice H."/>
            <person name="Pitluck S."/>
            <person name="Thompson L.S."/>
            <person name="Brettin T."/>
            <person name="Bruce D."/>
            <person name="Han C."/>
            <person name="Tapia R."/>
            <person name="Gilna P."/>
            <person name="Schmutz J."/>
            <person name="Larimer F."/>
            <person name="Land M."/>
            <person name="Hauser L."/>
            <person name="Kyrpides N."/>
            <person name="Mikhailova N."/>
            <person name="Janssen P.H."/>
            <person name="Kuske C.R."/>
            <person name="Richardson P."/>
        </authorList>
    </citation>
    <scope>NUCLEOTIDE SEQUENCE</scope>
    <source>
        <strain evidence="5">Ellin6076</strain>
    </source>
</reference>
<dbReference type="AlphaFoldDB" id="Q01RM2"/>
<protein>
    <submittedName>
        <fullName evidence="5">Galactonate dehydratase</fullName>
        <ecNumber evidence="5">4.2.1.6</ecNumber>
    </submittedName>
</protein>
<dbReference type="Pfam" id="PF13378">
    <property type="entry name" value="MR_MLE_C"/>
    <property type="match status" value="1"/>
</dbReference>
<organism evidence="5">
    <name type="scientific">Solibacter usitatus (strain Ellin6076)</name>
    <dbReference type="NCBI Taxonomy" id="234267"/>
    <lineage>
        <taxon>Bacteria</taxon>
        <taxon>Pseudomonadati</taxon>
        <taxon>Acidobacteriota</taxon>
        <taxon>Terriglobia</taxon>
        <taxon>Bryobacterales</taxon>
        <taxon>Solibacteraceae</taxon>
        <taxon>Candidatus Solibacter</taxon>
    </lineage>
</organism>
<dbReference type="Gene3D" id="3.30.390.10">
    <property type="entry name" value="Enolase-like, N-terminal domain"/>
    <property type="match status" value="1"/>
</dbReference>
<gene>
    <name evidence="5" type="ordered locus">Acid_6778</name>
</gene>
<keyword evidence="2" id="KW-0460">Magnesium</keyword>
<evidence type="ECO:0000259" key="4">
    <source>
        <dbReference type="SMART" id="SM00922"/>
    </source>
</evidence>
<dbReference type="InterPro" id="IPR029065">
    <property type="entry name" value="Enolase_C-like"/>
</dbReference>
<dbReference type="InterPro" id="IPR036849">
    <property type="entry name" value="Enolase-like_C_sf"/>
</dbReference>
<dbReference type="PANTHER" id="PTHR48080">
    <property type="entry name" value="D-GALACTONATE DEHYDRATASE-RELATED"/>
    <property type="match status" value="1"/>
</dbReference>
<keyword evidence="1" id="KW-0479">Metal-binding</keyword>
<dbReference type="GO" id="GO:0046872">
    <property type="term" value="F:metal ion binding"/>
    <property type="evidence" value="ECO:0007669"/>
    <property type="project" value="UniProtKB-KW"/>
</dbReference>
<keyword evidence="3 5" id="KW-0456">Lyase</keyword>
<dbReference type="CDD" id="cd03325">
    <property type="entry name" value="D-galactonate_dehydratase"/>
    <property type="match status" value="1"/>
</dbReference>
<feature type="domain" description="Mandelate racemase/muconate lactonizing enzyme C-terminal" evidence="4">
    <location>
        <begin position="186"/>
        <end position="291"/>
    </location>
</feature>
<dbReference type="InParanoid" id="Q01RM2"/>
<dbReference type="STRING" id="234267.Acid_6778"/>
<dbReference type="SFLD" id="SFLDS00001">
    <property type="entry name" value="Enolase"/>
    <property type="match status" value="1"/>
</dbReference>
<dbReference type="KEGG" id="sus:Acid_6778"/>
<sequence precursor="true">MKRRNLLGMFAAAGAMGANRRRLVDCGCAMQVQHSKAMPPGSDVFKDVGSNLRITNMRVFGVTLDERIAQADRPYVFVKIETNQGVVGWGEATLEGKASAAMACVMDLKDYIIGSDPMQVEHLWQLMYVGSFYRGGPVLGSAISGIDQALWDIRGKVMNLPVYEMLGGPVDPRGVRGYYHASAWSLSEARELRDQTRQAGVTALKFQLPDLLEWVETGAKIKRAVRHMEMLREGLGPDLDFAVDFHARPSPTVAAIILREIEPLHLLFAEEICPPENVRAMARAVKYSTTPIATGERLIASYGYAELIDLGVVDILQPDIAHVGGVTALWKVSAAAEASGIRMAPHACEGPIGGIASLHVDAAGPNFLAQEICGFVDAGEKGRVWEDLMGFPAMRMVNGRYPLPTRPGLGIDISEAAIKRYPFQGTRPFPPAFHEDGSLASL</sequence>
<dbReference type="SMART" id="SM00922">
    <property type="entry name" value="MR_MLE"/>
    <property type="match status" value="1"/>
</dbReference>
<dbReference type="InterPro" id="IPR013342">
    <property type="entry name" value="Mandelate_racemase_C"/>
</dbReference>
<evidence type="ECO:0000256" key="1">
    <source>
        <dbReference type="ARBA" id="ARBA00022723"/>
    </source>
</evidence>
<dbReference type="EMBL" id="CP000473">
    <property type="protein sequence ID" value="ABJ87698.1"/>
    <property type="molecule type" value="Genomic_DNA"/>
</dbReference>
<evidence type="ECO:0000256" key="2">
    <source>
        <dbReference type="ARBA" id="ARBA00022842"/>
    </source>
</evidence>
<dbReference type="Pfam" id="PF02746">
    <property type="entry name" value="MR_MLE_N"/>
    <property type="match status" value="1"/>
</dbReference>
<dbReference type="FunCoup" id="Q01RM2">
    <property type="interactions" value="129"/>
</dbReference>
<dbReference type="InterPro" id="IPR034593">
    <property type="entry name" value="DgoD-like"/>
</dbReference>
<dbReference type="NCBIfam" id="NF010624">
    <property type="entry name" value="PRK14017.1"/>
    <property type="match status" value="1"/>
</dbReference>
<dbReference type="HOGENOM" id="CLU_030273_3_2_0"/>
<name>Q01RM2_SOLUE</name>
<dbReference type="SUPFAM" id="SSF51604">
    <property type="entry name" value="Enolase C-terminal domain-like"/>
    <property type="match status" value="1"/>
</dbReference>
<dbReference type="GO" id="GO:0008869">
    <property type="term" value="F:galactonate dehydratase activity"/>
    <property type="evidence" value="ECO:0007669"/>
    <property type="project" value="UniProtKB-EC"/>
</dbReference>
<dbReference type="SUPFAM" id="SSF54826">
    <property type="entry name" value="Enolase N-terminal domain-like"/>
    <property type="match status" value="1"/>
</dbReference>
<dbReference type="PANTHER" id="PTHR48080:SF2">
    <property type="entry name" value="D-GALACTONATE DEHYDRATASE"/>
    <property type="match status" value="1"/>
</dbReference>
<dbReference type="OrthoDB" id="9775391at2"/>